<dbReference type="PRINTS" id="PR01071">
    <property type="entry name" value="ACOABIOTINCC"/>
</dbReference>
<dbReference type="AlphaFoldDB" id="A0A381P948"/>
<name>A0A381P948_9ZZZZ</name>
<feature type="region of interest" description="Disordered" evidence="3">
    <location>
        <begin position="24"/>
        <end position="63"/>
    </location>
</feature>
<gene>
    <name evidence="5" type="ORF">METZ01_LOCUS15602</name>
</gene>
<dbReference type="NCBIfam" id="TIGR00531">
    <property type="entry name" value="BCCP"/>
    <property type="match status" value="1"/>
</dbReference>
<dbReference type="Gene3D" id="2.40.50.100">
    <property type="match status" value="1"/>
</dbReference>
<dbReference type="InterPro" id="IPR001249">
    <property type="entry name" value="AcCoA_biotinCC"/>
</dbReference>
<reference evidence="5" key="1">
    <citation type="submission" date="2018-05" db="EMBL/GenBank/DDBJ databases">
        <authorList>
            <person name="Lanie J.A."/>
            <person name="Ng W.-L."/>
            <person name="Kazmierczak K.M."/>
            <person name="Andrzejewski T.M."/>
            <person name="Davidsen T.M."/>
            <person name="Wayne K.J."/>
            <person name="Tettelin H."/>
            <person name="Glass J.I."/>
            <person name="Rusch D."/>
            <person name="Podicherti R."/>
            <person name="Tsui H.-C.T."/>
            <person name="Winkler M.E."/>
        </authorList>
    </citation>
    <scope>NUCLEOTIDE SEQUENCE</scope>
</reference>
<dbReference type="InterPro" id="IPR000089">
    <property type="entry name" value="Biotin_lipoyl"/>
</dbReference>
<dbReference type="PANTHER" id="PTHR45266">
    <property type="entry name" value="OXALOACETATE DECARBOXYLASE ALPHA CHAIN"/>
    <property type="match status" value="1"/>
</dbReference>
<organism evidence="5">
    <name type="scientific">marine metagenome</name>
    <dbReference type="NCBI Taxonomy" id="408172"/>
    <lineage>
        <taxon>unclassified sequences</taxon>
        <taxon>metagenomes</taxon>
        <taxon>ecological metagenomes</taxon>
    </lineage>
</organism>
<dbReference type="PROSITE" id="PS50968">
    <property type="entry name" value="BIOTINYL_LIPOYL"/>
    <property type="match status" value="1"/>
</dbReference>
<dbReference type="InterPro" id="IPR050709">
    <property type="entry name" value="Biotin_Carboxyl_Carrier/Decarb"/>
</dbReference>
<dbReference type="SUPFAM" id="SSF51230">
    <property type="entry name" value="Single hybrid motif"/>
    <property type="match status" value="1"/>
</dbReference>
<dbReference type="GO" id="GO:0003989">
    <property type="term" value="F:acetyl-CoA carboxylase activity"/>
    <property type="evidence" value="ECO:0007669"/>
    <property type="project" value="InterPro"/>
</dbReference>
<dbReference type="GO" id="GO:0009317">
    <property type="term" value="C:acetyl-CoA carboxylase complex"/>
    <property type="evidence" value="ECO:0007669"/>
    <property type="project" value="InterPro"/>
</dbReference>
<evidence type="ECO:0000256" key="3">
    <source>
        <dbReference type="SAM" id="MobiDB-lite"/>
    </source>
</evidence>
<protein>
    <recommendedName>
        <fullName evidence="1">Biotin carboxyl carrier protein of acetyl-CoA carboxylase</fullName>
    </recommendedName>
</protein>
<evidence type="ECO:0000256" key="1">
    <source>
        <dbReference type="ARBA" id="ARBA00017562"/>
    </source>
</evidence>
<accession>A0A381P948</accession>
<dbReference type="EMBL" id="UINC01000888">
    <property type="protein sequence ID" value="SUZ62748.1"/>
    <property type="molecule type" value="Genomic_DNA"/>
</dbReference>
<evidence type="ECO:0000313" key="5">
    <source>
        <dbReference type="EMBL" id="SUZ62748.1"/>
    </source>
</evidence>
<dbReference type="GO" id="GO:0006633">
    <property type="term" value="P:fatty acid biosynthetic process"/>
    <property type="evidence" value="ECO:0007669"/>
    <property type="project" value="InterPro"/>
</dbReference>
<dbReference type="Pfam" id="PF00364">
    <property type="entry name" value="Biotin_lipoyl"/>
    <property type="match status" value="1"/>
</dbReference>
<feature type="domain" description="Lipoyl-binding" evidence="4">
    <location>
        <begin position="65"/>
        <end position="141"/>
    </location>
</feature>
<dbReference type="PANTHER" id="PTHR45266:SF3">
    <property type="entry name" value="OXALOACETATE DECARBOXYLASE ALPHA CHAIN"/>
    <property type="match status" value="1"/>
</dbReference>
<feature type="compositionally biased region" description="Polar residues" evidence="3">
    <location>
        <begin position="52"/>
        <end position="61"/>
    </location>
</feature>
<proteinExistence type="predicted"/>
<sequence length="142" mass="14485">MDSIEIERGGTRIRIAKTASADTGSALVVPGGSTPPPVPMGSAAAPGLAQEGSPSSETSPGDSGLIEITSPMVGTFYRAPAPDASSYVEVGATVSPGDTLCIIEAMKLMNELECEVSGVIREICVESSAPVEYGQVLFRVSP</sequence>
<keyword evidence="2" id="KW-0092">Biotin</keyword>
<dbReference type="CDD" id="cd06850">
    <property type="entry name" value="biotinyl_domain"/>
    <property type="match status" value="1"/>
</dbReference>
<evidence type="ECO:0000256" key="2">
    <source>
        <dbReference type="ARBA" id="ARBA00023267"/>
    </source>
</evidence>
<dbReference type="InterPro" id="IPR011053">
    <property type="entry name" value="Single_hybrid_motif"/>
</dbReference>
<evidence type="ECO:0000259" key="4">
    <source>
        <dbReference type="PROSITE" id="PS50968"/>
    </source>
</evidence>